<protein>
    <recommendedName>
        <fullName evidence="4">O-Antigen ligase</fullName>
    </recommendedName>
</protein>
<feature type="transmembrane region" description="Helical" evidence="1">
    <location>
        <begin position="193"/>
        <end position="209"/>
    </location>
</feature>
<feature type="transmembrane region" description="Helical" evidence="1">
    <location>
        <begin position="247"/>
        <end position="269"/>
    </location>
</feature>
<keyword evidence="1" id="KW-1133">Transmembrane helix</keyword>
<feature type="transmembrane region" description="Helical" evidence="1">
    <location>
        <begin position="125"/>
        <end position="144"/>
    </location>
</feature>
<feature type="transmembrane region" description="Helical" evidence="1">
    <location>
        <begin position="7"/>
        <end position="25"/>
    </location>
</feature>
<feature type="transmembrane region" description="Helical" evidence="1">
    <location>
        <begin position="215"/>
        <end position="235"/>
    </location>
</feature>
<feature type="transmembrane region" description="Helical" evidence="1">
    <location>
        <begin position="31"/>
        <end position="50"/>
    </location>
</feature>
<feature type="transmembrane region" description="Helical" evidence="1">
    <location>
        <begin position="57"/>
        <end position="79"/>
    </location>
</feature>
<evidence type="ECO:0000256" key="1">
    <source>
        <dbReference type="SAM" id="Phobius"/>
    </source>
</evidence>
<organism evidence="2 3">
    <name type="scientific">Pseudidiomarina planktonica</name>
    <dbReference type="NCBI Taxonomy" id="1323738"/>
    <lineage>
        <taxon>Bacteria</taxon>
        <taxon>Pseudomonadati</taxon>
        <taxon>Pseudomonadota</taxon>
        <taxon>Gammaproteobacteria</taxon>
        <taxon>Alteromonadales</taxon>
        <taxon>Idiomarinaceae</taxon>
        <taxon>Pseudidiomarina</taxon>
    </lineage>
</organism>
<gene>
    <name evidence="2" type="ORF">SAMN06297229_0599</name>
</gene>
<evidence type="ECO:0008006" key="4">
    <source>
        <dbReference type="Google" id="ProtNLM"/>
    </source>
</evidence>
<dbReference type="Proteomes" id="UP000194450">
    <property type="component" value="Unassembled WGS sequence"/>
</dbReference>
<accession>A0A1Y6ENE2</accession>
<feature type="transmembrane region" description="Helical" evidence="1">
    <location>
        <begin position="371"/>
        <end position="390"/>
    </location>
</feature>
<dbReference type="AlphaFoldDB" id="A0A1Y6ENE2"/>
<name>A0A1Y6ENE2_9GAMM</name>
<dbReference type="EMBL" id="FXWH01000001">
    <property type="protein sequence ID" value="SMQ61693.1"/>
    <property type="molecule type" value="Genomic_DNA"/>
</dbReference>
<proteinExistence type="predicted"/>
<evidence type="ECO:0000313" key="2">
    <source>
        <dbReference type="EMBL" id="SMQ61693.1"/>
    </source>
</evidence>
<keyword evidence="1" id="KW-0812">Transmembrane</keyword>
<keyword evidence="1" id="KW-0472">Membrane</keyword>
<sequence length="416" mass="47421">MRVSNCYLYILLFTALLLPGFHNLLGSMEVAIVNGTIIILVCSYLIANLYRVEIIGGAAALVFFSLAAYLVIIPTSMSVGVLHGVDVSFRDIVELHKPILYLITFFSLSFFLSNSYSAPYALHRFFLLAVIILSVFAILHFSRISDLVLNLYTKSHNIRSYRVSAPFVNPYDYAYFTAFLATYFLVLSFNRSFKYIALFVLAVILISLTQSRSVFFPFIFFVLTASGFALFLSNYSQLSRFNIRIRYLFIGFVMLALLMSLALYLYIFFEEYEYLVSGLLHMINSGELGSATTRIVQFETAVQLGTSNILLFIFGHGPAKNIMEHVESAYAFYIFRYGVSGLLFGFIIPYLVCLYSLLIKITRKRKEKESIDLYLACFIFMLLVPVFSIGNNFNEQMRLSIFYILILAIGTRRLPS</sequence>
<reference evidence="3" key="1">
    <citation type="submission" date="2017-04" db="EMBL/GenBank/DDBJ databases">
        <authorList>
            <person name="Varghese N."/>
            <person name="Submissions S."/>
        </authorList>
    </citation>
    <scope>NUCLEOTIDE SEQUENCE [LARGE SCALE GENOMIC DNA]</scope>
</reference>
<evidence type="ECO:0000313" key="3">
    <source>
        <dbReference type="Proteomes" id="UP000194450"/>
    </source>
</evidence>
<feature type="transmembrane region" description="Helical" evidence="1">
    <location>
        <begin position="334"/>
        <end position="359"/>
    </location>
</feature>
<feature type="transmembrane region" description="Helical" evidence="1">
    <location>
        <begin position="164"/>
        <end position="186"/>
    </location>
</feature>
<keyword evidence="3" id="KW-1185">Reference proteome</keyword>
<feature type="transmembrane region" description="Helical" evidence="1">
    <location>
        <begin position="99"/>
        <end position="118"/>
    </location>
</feature>